<comment type="similarity">
    <text evidence="5">Belongs to the NtaA/SnaA/DszA monooxygenase family.</text>
</comment>
<evidence type="ECO:0000256" key="4">
    <source>
        <dbReference type="ARBA" id="ARBA00023033"/>
    </source>
</evidence>
<evidence type="ECO:0000256" key="5">
    <source>
        <dbReference type="ARBA" id="ARBA00033748"/>
    </source>
</evidence>
<dbReference type="EMBL" id="UINC01018357">
    <property type="protein sequence ID" value="SVA77044.1"/>
    <property type="molecule type" value="Genomic_DNA"/>
</dbReference>
<gene>
    <name evidence="7" type="ORF">METZ01_LOCUS129898</name>
</gene>
<evidence type="ECO:0000259" key="6">
    <source>
        <dbReference type="Pfam" id="PF00296"/>
    </source>
</evidence>
<proteinExistence type="inferred from homology"/>
<organism evidence="7">
    <name type="scientific">marine metagenome</name>
    <dbReference type="NCBI Taxonomy" id="408172"/>
    <lineage>
        <taxon>unclassified sequences</taxon>
        <taxon>metagenomes</taxon>
        <taxon>ecological metagenomes</taxon>
    </lineage>
</organism>
<feature type="non-terminal residue" evidence="7">
    <location>
        <position position="399"/>
    </location>
</feature>
<dbReference type="PANTHER" id="PTHR30011">
    <property type="entry name" value="ALKANESULFONATE MONOOXYGENASE-RELATED"/>
    <property type="match status" value="1"/>
</dbReference>
<reference evidence="7" key="1">
    <citation type="submission" date="2018-05" db="EMBL/GenBank/DDBJ databases">
        <authorList>
            <person name="Lanie J.A."/>
            <person name="Ng W.-L."/>
            <person name="Kazmierczak K.M."/>
            <person name="Andrzejewski T.M."/>
            <person name="Davidsen T.M."/>
            <person name="Wayne K.J."/>
            <person name="Tettelin H."/>
            <person name="Glass J.I."/>
            <person name="Rusch D."/>
            <person name="Podicherti R."/>
            <person name="Tsui H.-C.T."/>
            <person name="Winkler M.E."/>
        </authorList>
    </citation>
    <scope>NUCLEOTIDE SEQUENCE</scope>
</reference>
<keyword evidence="4" id="KW-0503">Monooxygenase</keyword>
<dbReference type="Gene3D" id="3.20.20.30">
    <property type="entry name" value="Luciferase-like domain"/>
    <property type="match status" value="1"/>
</dbReference>
<dbReference type="InterPro" id="IPR051260">
    <property type="entry name" value="Diverse_substr_monoxygenases"/>
</dbReference>
<evidence type="ECO:0000256" key="1">
    <source>
        <dbReference type="ARBA" id="ARBA00022630"/>
    </source>
</evidence>
<dbReference type="Pfam" id="PF00296">
    <property type="entry name" value="Bac_luciferase"/>
    <property type="match status" value="1"/>
</dbReference>
<evidence type="ECO:0000256" key="3">
    <source>
        <dbReference type="ARBA" id="ARBA00023002"/>
    </source>
</evidence>
<dbReference type="PANTHER" id="PTHR30011:SF16">
    <property type="entry name" value="C2H2 FINGER DOMAIN TRANSCRIPTION FACTOR (EUROFUNG)-RELATED"/>
    <property type="match status" value="1"/>
</dbReference>
<dbReference type="InterPro" id="IPR036661">
    <property type="entry name" value="Luciferase-like_sf"/>
</dbReference>
<keyword evidence="2" id="KW-0288">FMN</keyword>
<feature type="domain" description="Luciferase-like" evidence="6">
    <location>
        <begin position="27"/>
        <end position="387"/>
    </location>
</feature>
<name>A0A381YJ06_9ZZZZ</name>
<dbReference type="NCBIfam" id="TIGR03860">
    <property type="entry name" value="FMN_nitrolo"/>
    <property type="match status" value="1"/>
</dbReference>
<dbReference type="CDD" id="cd01095">
    <property type="entry name" value="Nitrilotriacetate_monoxgenase"/>
    <property type="match status" value="1"/>
</dbReference>
<dbReference type="GO" id="GO:0004497">
    <property type="term" value="F:monooxygenase activity"/>
    <property type="evidence" value="ECO:0007669"/>
    <property type="project" value="UniProtKB-KW"/>
</dbReference>
<keyword evidence="1" id="KW-0285">Flavoprotein</keyword>
<sequence>MRQMSMVAFLQAQNCTTLPSSWRHPDARTDTYSPEYYQHIARVLEKGKFDIGFFDDRLAMPDMYGGDHAETVKNGIRCTKLDAVTCLMSMASVTKHLGLGATYSTTYYEPFHVARLFQTLDLMTKGRAAWNVVTSVNDNEARNMGRESHIDHDLRYDRADEFLEAVLGHWDSWDDDAIVVDKENNLYAHPEKVRRIDFKGKYISSRGPFTVPRTPQGHPVVIQAGGSPRGKQFAARWGELIFAGYRNREVGKVEYAALKSAAAEAGRNPDSMKIASLMYPIAAETKSEAEDKRAAYELLSNDMDQLLLLSEALNFDFAQKGLDEEFTDDEIQGIQGMQAMRDRVISSGIKNPTARDFMRITRRGLLSDGHTIVGGPKEIADEMENWFHSPACDGFVVGP</sequence>
<protein>
    <recommendedName>
        <fullName evidence="6">Luciferase-like domain-containing protein</fullName>
    </recommendedName>
</protein>
<dbReference type="InterPro" id="IPR011251">
    <property type="entry name" value="Luciferase-like_dom"/>
</dbReference>
<dbReference type="PIRSF" id="PIRSF000337">
    <property type="entry name" value="NTA_MOA"/>
    <property type="match status" value="1"/>
</dbReference>
<dbReference type="InterPro" id="IPR016215">
    <property type="entry name" value="NTA_MOA"/>
</dbReference>
<dbReference type="GO" id="GO:0016705">
    <property type="term" value="F:oxidoreductase activity, acting on paired donors, with incorporation or reduction of molecular oxygen"/>
    <property type="evidence" value="ECO:0007669"/>
    <property type="project" value="InterPro"/>
</dbReference>
<evidence type="ECO:0000256" key="2">
    <source>
        <dbReference type="ARBA" id="ARBA00022643"/>
    </source>
</evidence>
<accession>A0A381YJ06</accession>
<dbReference type="SUPFAM" id="SSF51679">
    <property type="entry name" value="Bacterial luciferase-like"/>
    <property type="match status" value="1"/>
</dbReference>
<keyword evidence="3" id="KW-0560">Oxidoreductase</keyword>
<evidence type="ECO:0000313" key="7">
    <source>
        <dbReference type="EMBL" id="SVA77044.1"/>
    </source>
</evidence>
<dbReference type="AlphaFoldDB" id="A0A381YJ06"/>